<keyword evidence="6" id="KW-0472">Membrane</keyword>
<dbReference type="PANTHER" id="PTHR15813">
    <property type="entry name" value="SORTING NEXIN-22 AND 24"/>
    <property type="match status" value="1"/>
</dbReference>
<gene>
    <name evidence="9" type="ORF">SteCoe_28909</name>
</gene>
<dbReference type="Pfam" id="PF00787">
    <property type="entry name" value="PX"/>
    <property type="match status" value="1"/>
</dbReference>
<evidence type="ECO:0000256" key="6">
    <source>
        <dbReference type="ARBA" id="ARBA00023136"/>
    </source>
</evidence>
<dbReference type="InterPro" id="IPR001683">
    <property type="entry name" value="PX_dom"/>
</dbReference>
<dbReference type="PANTHER" id="PTHR15813:SF9">
    <property type="entry name" value="PX DOMAIN-CONTAINING PROTEIN"/>
    <property type="match status" value="1"/>
</dbReference>
<dbReference type="GO" id="GO:0030659">
    <property type="term" value="C:cytoplasmic vesicle membrane"/>
    <property type="evidence" value="ECO:0007669"/>
    <property type="project" value="UniProtKB-SubCell"/>
</dbReference>
<dbReference type="OrthoDB" id="309740at2759"/>
<name>A0A1R2B7M1_9CILI</name>
<keyword evidence="10" id="KW-1185">Reference proteome</keyword>
<dbReference type="PROSITE" id="PS50195">
    <property type="entry name" value="PX"/>
    <property type="match status" value="1"/>
</dbReference>
<comment type="subcellular location">
    <subcellularLocation>
        <location evidence="1">Cytoplasmic vesicle membrane</location>
        <topology evidence="1">Peripheral membrane protein</topology>
        <orientation evidence="1">Cytoplasmic side</orientation>
    </subcellularLocation>
</comment>
<dbReference type="Gene3D" id="3.30.1520.10">
    <property type="entry name" value="Phox-like domain"/>
    <property type="match status" value="1"/>
</dbReference>
<dbReference type="Proteomes" id="UP000187209">
    <property type="component" value="Unassembled WGS sequence"/>
</dbReference>
<keyword evidence="5" id="KW-0446">Lipid-binding</keyword>
<keyword evidence="3" id="KW-0813">Transport</keyword>
<sequence length="125" mass="15317">MEIGIPYIRTIMNEDDPYIVYKVEVKFKNWKNSVEKRYSEFLELHREMKMVRKILHTRLPRFPGKHVWKRLMHTFSADDIEERRVGLEEYLRMLAVTECARSTEYFPGFLEMPLEIREEYIIKKD</sequence>
<comment type="similarity">
    <text evidence="2">Belongs to the sorting nexin family.</text>
</comment>
<dbReference type="SMART" id="SM00312">
    <property type="entry name" value="PX"/>
    <property type="match status" value="1"/>
</dbReference>
<evidence type="ECO:0000256" key="1">
    <source>
        <dbReference type="ARBA" id="ARBA00004180"/>
    </source>
</evidence>
<accession>A0A1R2B7M1</accession>
<dbReference type="EMBL" id="MPUH01000887">
    <property type="protein sequence ID" value="OMJ72610.1"/>
    <property type="molecule type" value="Genomic_DNA"/>
</dbReference>
<dbReference type="AlphaFoldDB" id="A0A1R2B7M1"/>
<reference evidence="9 10" key="1">
    <citation type="submission" date="2016-11" db="EMBL/GenBank/DDBJ databases">
        <title>The macronuclear genome of Stentor coeruleus: a giant cell with tiny introns.</title>
        <authorList>
            <person name="Slabodnick M."/>
            <person name="Ruby J.G."/>
            <person name="Reiff S.B."/>
            <person name="Swart E.C."/>
            <person name="Gosai S."/>
            <person name="Prabakaran S."/>
            <person name="Witkowska E."/>
            <person name="Larue G.E."/>
            <person name="Fisher S."/>
            <person name="Freeman R.M."/>
            <person name="Gunawardena J."/>
            <person name="Chu W."/>
            <person name="Stover N.A."/>
            <person name="Gregory B.D."/>
            <person name="Nowacki M."/>
            <person name="Derisi J."/>
            <person name="Roy S.W."/>
            <person name="Marshall W.F."/>
            <person name="Sood P."/>
        </authorList>
    </citation>
    <scope>NUCLEOTIDE SEQUENCE [LARGE SCALE GENOMIC DNA]</scope>
    <source>
        <strain evidence="9">WM001</strain>
    </source>
</reference>
<dbReference type="CDD" id="cd06093">
    <property type="entry name" value="PX_domain"/>
    <property type="match status" value="1"/>
</dbReference>
<dbReference type="GO" id="GO:1901981">
    <property type="term" value="F:phosphatidylinositol phosphate binding"/>
    <property type="evidence" value="ECO:0007669"/>
    <property type="project" value="TreeGrafter"/>
</dbReference>
<evidence type="ECO:0000313" key="10">
    <source>
        <dbReference type="Proteomes" id="UP000187209"/>
    </source>
</evidence>
<evidence type="ECO:0000256" key="5">
    <source>
        <dbReference type="ARBA" id="ARBA00023121"/>
    </source>
</evidence>
<organism evidence="9 10">
    <name type="scientific">Stentor coeruleus</name>
    <dbReference type="NCBI Taxonomy" id="5963"/>
    <lineage>
        <taxon>Eukaryota</taxon>
        <taxon>Sar</taxon>
        <taxon>Alveolata</taxon>
        <taxon>Ciliophora</taxon>
        <taxon>Postciliodesmatophora</taxon>
        <taxon>Heterotrichea</taxon>
        <taxon>Heterotrichida</taxon>
        <taxon>Stentoridae</taxon>
        <taxon>Stentor</taxon>
    </lineage>
</organism>
<dbReference type="GO" id="GO:0015031">
    <property type="term" value="P:protein transport"/>
    <property type="evidence" value="ECO:0007669"/>
    <property type="project" value="UniProtKB-KW"/>
</dbReference>
<protein>
    <recommendedName>
        <fullName evidence="8">PX domain-containing protein</fullName>
    </recommendedName>
</protein>
<comment type="caution">
    <text evidence="9">The sequence shown here is derived from an EMBL/GenBank/DDBJ whole genome shotgun (WGS) entry which is preliminary data.</text>
</comment>
<evidence type="ECO:0000256" key="4">
    <source>
        <dbReference type="ARBA" id="ARBA00022927"/>
    </source>
</evidence>
<evidence type="ECO:0000256" key="3">
    <source>
        <dbReference type="ARBA" id="ARBA00022448"/>
    </source>
</evidence>
<evidence type="ECO:0000256" key="7">
    <source>
        <dbReference type="ARBA" id="ARBA00023329"/>
    </source>
</evidence>
<dbReference type="SUPFAM" id="SSF64268">
    <property type="entry name" value="PX domain"/>
    <property type="match status" value="1"/>
</dbReference>
<feature type="domain" description="PX" evidence="8">
    <location>
        <begin position="1"/>
        <end position="125"/>
    </location>
</feature>
<keyword evidence="4" id="KW-0653">Protein transport</keyword>
<dbReference type="InterPro" id="IPR052467">
    <property type="entry name" value="Sorting_nexin_PX-domain"/>
</dbReference>
<evidence type="ECO:0000313" key="9">
    <source>
        <dbReference type="EMBL" id="OMJ72610.1"/>
    </source>
</evidence>
<evidence type="ECO:0000256" key="2">
    <source>
        <dbReference type="ARBA" id="ARBA00010883"/>
    </source>
</evidence>
<evidence type="ECO:0000259" key="8">
    <source>
        <dbReference type="PROSITE" id="PS50195"/>
    </source>
</evidence>
<keyword evidence="7" id="KW-0968">Cytoplasmic vesicle</keyword>
<dbReference type="InterPro" id="IPR036871">
    <property type="entry name" value="PX_dom_sf"/>
</dbReference>
<proteinExistence type="inferred from homology"/>